<dbReference type="EMBL" id="QBLH01000774">
    <property type="protein sequence ID" value="TGZ54292.1"/>
    <property type="molecule type" value="Genomic_DNA"/>
</dbReference>
<protein>
    <recommendedName>
        <fullName evidence="4">DUF4806 domain-containing protein</fullName>
    </recommendedName>
</protein>
<evidence type="ECO:0000313" key="2">
    <source>
        <dbReference type="EMBL" id="TGZ54292.1"/>
    </source>
</evidence>
<evidence type="ECO:0000256" key="1">
    <source>
        <dbReference type="SAM" id="MobiDB-lite"/>
    </source>
</evidence>
<evidence type="ECO:0000313" key="3">
    <source>
        <dbReference type="Proteomes" id="UP000310200"/>
    </source>
</evidence>
<feature type="compositionally biased region" description="Polar residues" evidence="1">
    <location>
        <begin position="1"/>
        <end position="23"/>
    </location>
</feature>
<reference evidence="2 3" key="1">
    <citation type="journal article" date="2019" name="Philos. Trans. R. Soc. Lond., B, Biol. Sci.">
        <title>Ant behaviour and brain gene expression of defending hosts depend on the ecological success of the intruding social parasite.</title>
        <authorList>
            <person name="Kaur R."/>
            <person name="Stoldt M."/>
            <person name="Jongepier E."/>
            <person name="Feldmeyer B."/>
            <person name="Menzel F."/>
            <person name="Bornberg-Bauer E."/>
            <person name="Foitzik S."/>
        </authorList>
    </citation>
    <scope>NUCLEOTIDE SEQUENCE [LARGE SCALE GENOMIC DNA]</scope>
    <source>
        <tissue evidence="2">Whole body</tissue>
    </source>
</reference>
<feature type="non-terminal residue" evidence="2">
    <location>
        <position position="258"/>
    </location>
</feature>
<organism evidence="2 3">
    <name type="scientific">Temnothorax longispinosus</name>
    <dbReference type="NCBI Taxonomy" id="300112"/>
    <lineage>
        <taxon>Eukaryota</taxon>
        <taxon>Metazoa</taxon>
        <taxon>Ecdysozoa</taxon>
        <taxon>Arthropoda</taxon>
        <taxon>Hexapoda</taxon>
        <taxon>Insecta</taxon>
        <taxon>Pterygota</taxon>
        <taxon>Neoptera</taxon>
        <taxon>Endopterygota</taxon>
        <taxon>Hymenoptera</taxon>
        <taxon>Apocrita</taxon>
        <taxon>Aculeata</taxon>
        <taxon>Formicoidea</taxon>
        <taxon>Formicidae</taxon>
        <taxon>Myrmicinae</taxon>
        <taxon>Temnothorax</taxon>
    </lineage>
</organism>
<sequence>MTSDSEMLPATQTSTESKISSSLHELGGERDRSEIFQSNNELSDSNDMQNLTEHRSAQQDLANRDNSVKRNTVKSFLRGSGDFSRKKGKGNDRSTDIIWMWDVLDNIVKIQEEERIKLDNLEHKLDRIIKKLFPEEIKLKRPHGIPAFPLRTEEEWEKLKEILADDDAFTYVVDVFAAKMKNKDSEVAALQSVLPKVITNSFPRSISWGGTQKTKIAFNKSKTYEAIQAAILQQFGKTVDLKKPEDYVKRWFSTSAQR</sequence>
<name>A0A4S2KVX8_9HYME</name>
<feature type="compositionally biased region" description="Basic and acidic residues" evidence="1">
    <location>
        <begin position="52"/>
        <end position="65"/>
    </location>
</feature>
<proteinExistence type="predicted"/>
<dbReference type="AlphaFoldDB" id="A0A4S2KVX8"/>
<dbReference type="Proteomes" id="UP000310200">
    <property type="component" value="Unassembled WGS sequence"/>
</dbReference>
<gene>
    <name evidence="2" type="ORF">DBV15_12457</name>
</gene>
<keyword evidence="3" id="KW-1185">Reference proteome</keyword>
<feature type="compositionally biased region" description="Polar residues" evidence="1">
    <location>
        <begin position="35"/>
        <end position="51"/>
    </location>
</feature>
<accession>A0A4S2KVX8</accession>
<feature type="region of interest" description="Disordered" evidence="1">
    <location>
        <begin position="1"/>
        <end position="65"/>
    </location>
</feature>
<evidence type="ECO:0008006" key="4">
    <source>
        <dbReference type="Google" id="ProtNLM"/>
    </source>
</evidence>
<comment type="caution">
    <text evidence="2">The sequence shown here is derived from an EMBL/GenBank/DDBJ whole genome shotgun (WGS) entry which is preliminary data.</text>
</comment>